<protein>
    <recommendedName>
        <fullName evidence="8">Cystathionine gamma-synthase</fullName>
    </recommendedName>
</protein>
<dbReference type="AlphaFoldDB" id="A0A8J2SC07"/>
<proteinExistence type="inferred from homology"/>
<evidence type="ECO:0000256" key="4">
    <source>
        <dbReference type="RuleBase" id="RU362118"/>
    </source>
</evidence>
<gene>
    <name evidence="6" type="ORF">PECAL_1P21240</name>
</gene>
<sequence>MRPCLQVAQRYSARRPLQRALQSSALWHRSRATRQPSRRADGSQRRQRSTWAPATAAVHADAGIDKTSHDSDVAPPIGLSTTFDDGADHVYSRISAPTRERCEAVLAALEGGGGARAVLFASGNAATHAVLASLAARARENGRTPRVATDGIGYHGTRDAVAALGPAVEMVGGAADLGEGDVVWLESPRNPDLRVPDVAGACAGPADVVVDATFAPLAQRLLDDDVACVIHSATKGLGGHSDLLGGVAITRDGELADRLAWHRTAAGAAPGSLDCWLLLRSLRTLDVRVTRQNATAQRVAEALEASGLLQRVLYPGLASHPDHAVATRQMTSYGSILAVECRSEAAARALPETLALFRSATSLGGVESLAEWRRKYDDAVSPLLVRLSIGLEDPDDLIDDLLSALRRLE</sequence>
<dbReference type="GO" id="GO:0019346">
    <property type="term" value="P:transsulfuration"/>
    <property type="evidence" value="ECO:0007669"/>
    <property type="project" value="InterPro"/>
</dbReference>
<dbReference type="Gene3D" id="3.90.1150.10">
    <property type="entry name" value="Aspartate Aminotransferase, domain 1"/>
    <property type="match status" value="1"/>
</dbReference>
<dbReference type="PANTHER" id="PTHR11808:SF35">
    <property type="entry name" value="CYSTATHIONINE GAMMA-SYNTHASE (AFU_ORTHOLOGUE AFUA_7G01590)"/>
    <property type="match status" value="1"/>
</dbReference>
<evidence type="ECO:0000256" key="5">
    <source>
        <dbReference type="SAM" id="MobiDB-lite"/>
    </source>
</evidence>
<accession>A0A8J2SC07</accession>
<dbReference type="SUPFAM" id="SSF53383">
    <property type="entry name" value="PLP-dependent transferases"/>
    <property type="match status" value="1"/>
</dbReference>
<comment type="cofactor">
    <cofactor evidence="1 4">
        <name>pyridoxal 5'-phosphate</name>
        <dbReference type="ChEBI" id="CHEBI:597326"/>
    </cofactor>
</comment>
<organism evidence="6 7">
    <name type="scientific">Pelagomonas calceolata</name>
    <dbReference type="NCBI Taxonomy" id="35677"/>
    <lineage>
        <taxon>Eukaryota</taxon>
        <taxon>Sar</taxon>
        <taxon>Stramenopiles</taxon>
        <taxon>Ochrophyta</taxon>
        <taxon>Pelagophyceae</taxon>
        <taxon>Pelagomonadales</taxon>
        <taxon>Pelagomonadaceae</taxon>
        <taxon>Pelagomonas</taxon>
    </lineage>
</organism>
<keyword evidence="7" id="KW-1185">Reference proteome</keyword>
<dbReference type="Pfam" id="PF01053">
    <property type="entry name" value="Cys_Met_Meta_PP"/>
    <property type="match status" value="1"/>
</dbReference>
<dbReference type="OrthoDB" id="3512640at2759"/>
<evidence type="ECO:0000256" key="3">
    <source>
        <dbReference type="PIRSR" id="PIRSR001434-2"/>
    </source>
</evidence>
<dbReference type="GO" id="GO:0030170">
    <property type="term" value="F:pyridoxal phosphate binding"/>
    <property type="evidence" value="ECO:0007669"/>
    <property type="project" value="InterPro"/>
</dbReference>
<dbReference type="InterPro" id="IPR015424">
    <property type="entry name" value="PyrdxlP-dep_Trfase"/>
</dbReference>
<dbReference type="Gene3D" id="3.40.640.10">
    <property type="entry name" value="Type I PLP-dependent aspartate aminotransferase-like (Major domain)"/>
    <property type="match status" value="1"/>
</dbReference>
<evidence type="ECO:0000256" key="1">
    <source>
        <dbReference type="ARBA" id="ARBA00001933"/>
    </source>
</evidence>
<dbReference type="InterPro" id="IPR000277">
    <property type="entry name" value="Cys/Met-Metab_PyrdxlP-dep_enz"/>
</dbReference>
<comment type="similarity">
    <text evidence="4">Belongs to the trans-sulfuration enzymes family.</text>
</comment>
<reference evidence="6" key="1">
    <citation type="submission" date="2021-11" db="EMBL/GenBank/DDBJ databases">
        <authorList>
            <consortium name="Genoscope - CEA"/>
            <person name="William W."/>
        </authorList>
    </citation>
    <scope>NUCLEOTIDE SEQUENCE</scope>
</reference>
<dbReference type="InterPro" id="IPR015421">
    <property type="entry name" value="PyrdxlP-dep_Trfase_major"/>
</dbReference>
<feature type="region of interest" description="Disordered" evidence="5">
    <location>
        <begin position="27"/>
        <end position="54"/>
    </location>
</feature>
<feature type="modified residue" description="N6-(pyridoxal phosphate)lysine" evidence="3">
    <location>
        <position position="235"/>
    </location>
</feature>
<evidence type="ECO:0008006" key="8">
    <source>
        <dbReference type="Google" id="ProtNLM"/>
    </source>
</evidence>
<dbReference type="Proteomes" id="UP000789595">
    <property type="component" value="Unassembled WGS sequence"/>
</dbReference>
<evidence type="ECO:0000256" key="2">
    <source>
        <dbReference type="ARBA" id="ARBA00022898"/>
    </source>
</evidence>
<evidence type="ECO:0000313" key="6">
    <source>
        <dbReference type="EMBL" id="CAH0365674.1"/>
    </source>
</evidence>
<name>A0A8J2SC07_9STRA</name>
<comment type="caution">
    <text evidence="6">The sequence shown here is derived from an EMBL/GenBank/DDBJ whole genome shotgun (WGS) entry which is preliminary data.</text>
</comment>
<dbReference type="InterPro" id="IPR015422">
    <property type="entry name" value="PyrdxlP-dep_Trfase_small"/>
</dbReference>
<dbReference type="PANTHER" id="PTHR11808">
    <property type="entry name" value="TRANS-SULFURATION ENZYME FAMILY MEMBER"/>
    <property type="match status" value="1"/>
</dbReference>
<dbReference type="GO" id="GO:0005737">
    <property type="term" value="C:cytoplasm"/>
    <property type="evidence" value="ECO:0007669"/>
    <property type="project" value="TreeGrafter"/>
</dbReference>
<dbReference type="EMBL" id="CAKKNE010000001">
    <property type="protein sequence ID" value="CAH0365674.1"/>
    <property type="molecule type" value="Genomic_DNA"/>
</dbReference>
<evidence type="ECO:0000313" key="7">
    <source>
        <dbReference type="Proteomes" id="UP000789595"/>
    </source>
</evidence>
<dbReference type="PIRSF" id="PIRSF001434">
    <property type="entry name" value="CGS"/>
    <property type="match status" value="1"/>
</dbReference>
<dbReference type="GO" id="GO:0016846">
    <property type="term" value="F:carbon-sulfur lyase activity"/>
    <property type="evidence" value="ECO:0007669"/>
    <property type="project" value="TreeGrafter"/>
</dbReference>
<keyword evidence="2 3" id="KW-0663">Pyridoxal phosphate</keyword>